<organism evidence="1 2">
    <name type="scientific">Portunus trituberculatus</name>
    <name type="common">Swimming crab</name>
    <name type="synonym">Neptunus trituberculatus</name>
    <dbReference type="NCBI Taxonomy" id="210409"/>
    <lineage>
        <taxon>Eukaryota</taxon>
        <taxon>Metazoa</taxon>
        <taxon>Ecdysozoa</taxon>
        <taxon>Arthropoda</taxon>
        <taxon>Crustacea</taxon>
        <taxon>Multicrustacea</taxon>
        <taxon>Malacostraca</taxon>
        <taxon>Eumalacostraca</taxon>
        <taxon>Eucarida</taxon>
        <taxon>Decapoda</taxon>
        <taxon>Pleocyemata</taxon>
        <taxon>Brachyura</taxon>
        <taxon>Eubrachyura</taxon>
        <taxon>Portunoidea</taxon>
        <taxon>Portunidae</taxon>
        <taxon>Portuninae</taxon>
        <taxon>Portunus</taxon>
    </lineage>
</organism>
<proteinExistence type="predicted"/>
<reference evidence="1 2" key="1">
    <citation type="submission" date="2019-05" db="EMBL/GenBank/DDBJ databases">
        <title>Another draft genome of Portunus trituberculatus and its Hox gene families provides insights of decapod evolution.</title>
        <authorList>
            <person name="Jeong J.-H."/>
            <person name="Song I."/>
            <person name="Kim S."/>
            <person name="Choi T."/>
            <person name="Kim D."/>
            <person name="Ryu S."/>
            <person name="Kim W."/>
        </authorList>
    </citation>
    <scope>NUCLEOTIDE SEQUENCE [LARGE SCALE GENOMIC DNA]</scope>
    <source>
        <tissue evidence="1">Muscle</tissue>
    </source>
</reference>
<dbReference type="Proteomes" id="UP000324222">
    <property type="component" value="Unassembled WGS sequence"/>
</dbReference>
<protein>
    <submittedName>
        <fullName evidence="1">Uncharacterized protein</fullName>
    </submittedName>
</protein>
<evidence type="ECO:0000313" key="2">
    <source>
        <dbReference type="Proteomes" id="UP000324222"/>
    </source>
</evidence>
<comment type="caution">
    <text evidence="1">The sequence shown here is derived from an EMBL/GenBank/DDBJ whole genome shotgun (WGS) entry which is preliminary data.</text>
</comment>
<gene>
    <name evidence="1" type="ORF">E2C01_087651</name>
</gene>
<keyword evidence="2" id="KW-1185">Reference proteome</keyword>
<evidence type="ECO:0000313" key="1">
    <source>
        <dbReference type="EMBL" id="MPC92556.1"/>
    </source>
</evidence>
<accession>A0A5B7JEM7</accession>
<name>A0A5B7JEM7_PORTR</name>
<sequence length="64" mass="7090">MNYPMLLHPPHLPYVLPRPPHDTSQTHPTPIPAPPTRLWFILLKPSGVASGSVACRGYRSCCSE</sequence>
<dbReference type="AlphaFoldDB" id="A0A5B7JEM7"/>
<dbReference type="EMBL" id="VSRR010091664">
    <property type="protein sequence ID" value="MPC92556.1"/>
    <property type="molecule type" value="Genomic_DNA"/>
</dbReference>